<name>A0A151KS08_9VIBR</name>
<dbReference type="Proteomes" id="UP000075346">
    <property type="component" value="Unassembled WGS sequence"/>
</dbReference>
<dbReference type="AlphaFoldDB" id="A0A151KS08"/>
<comment type="caution">
    <text evidence="1">The sequence shown here is derived from an EMBL/GenBank/DDBJ whole genome shotgun (WGS) entry which is preliminary data.</text>
</comment>
<evidence type="ECO:0000313" key="1">
    <source>
        <dbReference type="EMBL" id="KYN80186.1"/>
    </source>
</evidence>
<accession>A0A151KS08</accession>
<protein>
    <submittedName>
        <fullName evidence="1">Uncharacterized protein</fullName>
    </submittedName>
</protein>
<evidence type="ECO:0000313" key="2">
    <source>
        <dbReference type="Proteomes" id="UP000075346"/>
    </source>
</evidence>
<organism evidence="1 2">
    <name type="scientific">Vibrio cidicii</name>
    <dbReference type="NCBI Taxonomy" id="1763883"/>
    <lineage>
        <taxon>Bacteria</taxon>
        <taxon>Pseudomonadati</taxon>
        <taxon>Pseudomonadota</taxon>
        <taxon>Gammaproteobacteria</taxon>
        <taxon>Vibrionales</taxon>
        <taxon>Vibrionaceae</taxon>
        <taxon>Vibrio</taxon>
    </lineage>
</organism>
<dbReference type="EMBL" id="LOBR01000127">
    <property type="protein sequence ID" value="KYN80186.1"/>
    <property type="molecule type" value="Genomic_DNA"/>
</dbReference>
<proteinExistence type="predicted"/>
<sequence>MQIVKTFTGLMNLQMVKPDKDNLIAHLAEVTNGDLGELEKNWDEIGVTLILFDESDTNQAFDEMDEQAKYIINFVSTYPEYVVLIGSMVIALAILNDQGSGCYLAGYATSQLHPIQTLLSQIDSESSLN</sequence>
<gene>
    <name evidence="1" type="ORF">ATY37_01090</name>
</gene>
<dbReference type="RefSeq" id="WP_061898283.1">
    <property type="nucleotide sequence ID" value="NZ_LOBR01000127.1"/>
</dbReference>
<reference evidence="2" key="1">
    <citation type="submission" date="2015-12" db="EMBL/GenBank/DDBJ databases">
        <authorList>
            <person name="Shamseldin A."/>
            <person name="Moawad H."/>
            <person name="Abd El-Rahim W.M."/>
            <person name="Sadowsky M.J."/>
        </authorList>
    </citation>
    <scope>NUCLEOTIDE SEQUENCE [LARGE SCALE GENOMIC DNA]</scope>
    <source>
        <strain evidence="2">2538-88</strain>
    </source>
</reference>